<protein>
    <submittedName>
        <fullName evidence="3">Uncharacterized protein</fullName>
    </submittedName>
</protein>
<keyword evidence="4" id="KW-1185">Reference proteome</keyword>
<gene>
    <name evidence="2" type="ORF">Lqua_2624</name>
    <name evidence="3" type="ORF">NCTC12376_00816</name>
</gene>
<dbReference type="OrthoDB" id="5638270at2"/>
<evidence type="ECO:0000256" key="1">
    <source>
        <dbReference type="SAM" id="MobiDB-lite"/>
    </source>
</evidence>
<dbReference type="Proteomes" id="UP000054639">
    <property type="component" value="Unassembled WGS sequence"/>
</dbReference>
<proteinExistence type="predicted"/>
<reference evidence="3 5" key="2">
    <citation type="submission" date="2018-06" db="EMBL/GenBank/DDBJ databases">
        <authorList>
            <consortium name="Pathogen Informatics"/>
            <person name="Doyle S."/>
        </authorList>
    </citation>
    <scope>NUCLEOTIDE SEQUENCE [LARGE SCALE GENOMIC DNA]</scope>
    <source>
        <strain evidence="3 5">NCTC12376</strain>
    </source>
</reference>
<evidence type="ECO:0000313" key="5">
    <source>
        <dbReference type="Proteomes" id="UP000254230"/>
    </source>
</evidence>
<dbReference type="EMBL" id="LNYR01000036">
    <property type="protein sequence ID" value="KTD45163.1"/>
    <property type="molecule type" value="Genomic_DNA"/>
</dbReference>
<organism evidence="3 5">
    <name type="scientific">Legionella quateirensis</name>
    <dbReference type="NCBI Taxonomy" id="45072"/>
    <lineage>
        <taxon>Bacteria</taxon>
        <taxon>Pseudomonadati</taxon>
        <taxon>Pseudomonadota</taxon>
        <taxon>Gammaproteobacteria</taxon>
        <taxon>Legionellales</taxon>
        <taxon>Legionellaceae</taxon>
        <taxon>Legionella</taxon>
    </lineage>
</organism>
<evidence type="ECO:0000313" key="3">
    <source>
        <dbReference type="EMBL" id="STY17022.1"/>
    </source>
</evidence>
<reference evidence="2 4" key="1">
    <citation type="submission" date="2015-11" db="EMBL/GenBank/DDBJ databases">
        <title>Genomic analysis of 38 Legionella species identifies large and diverse effector repertoires.</title>
        <authorList>
            <person name="Burstein D."/>
            <person name="Amaro F."/>
            <person name="Zusman T."/>
            <person name="Lifshitz Z."/>
            <person name="Cohen O."/>
            <person name="Gilbert J.A."/>
            <person name="Pupko T."/>
            <person name="Shuman H.A."/>
            <person name="Segal G."/>
        </authorList>
    </citation>
    <scope>NUCLEOTIDE SEQUENCE [LARGE SCALE GENOMIC DNA]</scope>
    <source>
        <strain evidence="2 4">ATCC 49507</strain>
    </source>
</reference>
<evidence type="ECO:0000313" key="2">
    <source>
        <dbReference type="EMBL" id="KTD45163.1"/>
    </source>
</evidence>
<name>A0A378KR40_9GAMM</name>
<dbReference type="AlphaFoldDB" id="A0A378KR40"/>
<sequence>MPQFDLNKLVVLHLYNYSKPRGEKDPLSLIEKNCDVVKLSTCMRIIYILNSDSLVSEQQSAAYKSLTDFLNRKDMYSIATRFERLEGAKAYEFLLFWIIGGINPQKTLNDTRILGDVRSIWTKMLKSPSVRTKRLVEMYLSFFNDLFTDSANLNKMIPNYNHLELPELVVTFKNACQNCTWARVNGFLSFLTAFNYNHFTKDNYFYAMESDLKLMKNRILNKVELSPNGTVVAFFKSKYEQSQDNLIGIDIRLKTINRLLETLNLLIERSTELLPSEHATLKEELNTENAEDHVLMDIESSTKDVQADPDEGNVGSSKYTF</sequence>
<feature type="region of interest" description="Disordered" evidence="1">
    <location>
        <begin position="300"/>
        <end position="321"/>
    </location>
</feature>
<evidence type="ECO:0000313" key="4">
    <source>
        <dbReference type="Proteomes" id="UP000054639"/>
    </source>
</evidence>
<accession>A0A378KR40</accession>
<dbReference type="Proteomes" id="UP000254230">
    <property type="component" value="Unassembled WGS sequence"/>
</dbReference>
<dbReference type="EMBL" id="UGOW01000001">
    <property type="protein sequence ID" value="STY17022.1"/>
    <property type="molecule type" value="Genomic_DNA"/>
</dbReference>
<dbReference type="RefSeq" id="WP_133141112.1">
    <property type="nucleotide sequence ID" value="NZ_CAAAIL010000025.1"/>
</dbReference>